<dbReference type="GO" id="GO:0003700">
    <property type="term" value="F:DNA-binding transcription factor activity"/>
    <property type="evidence" value="ECO:0007669"/>
    <property type="project" value="TreeGrafter"/>
</dbReference>
<sequence length="345" mass="37390">MISPARSTTTNADKPSVGDIARIAGVSAATVSKVINGRDGVAAATRERIEHIMAETGYSKPLVSTKVSQTIELVLTEILPNGTDAMIKETTDYAQTLSLGVTVSVSGRGARSEQRFREILNRNPLGVILLLSTVTEREKALLRSRNIPFVIIDPVGQVPDDTFGVGIDNWTGGLIATEYLISLGHQRIGVITGPEDAQSSQARYGGYMTAMHRAGLEPDPQLIVHGDYTAEQGYAAACELLDLPEEQRPTAIFAFNDITAINVYRAARQRTMTLPEDLSVVGFDNVYPSQYLYPALTTVNQPFDLIARKAVDMILDARGDVDGDRCVIFPTQLVVRESACPPKQA</sequence>
<dbReference type="PROSITE" id="PS00356">
    <property type="entry name" value="HTH_LACI_1"/>
    <property type="match status" value="1"/>
</dbReference>
<dbReference type="SUPFAM" id="SSF47413">
    <property type="entry name" value="lambda repressor-like DNA-binding domains"/>
    <property type="match status" value="1"/>
</dbReference>
<proteinExistence type="predicted"/>
<keyword evidence="1" id="KW-0805">Transcription regulation</keyword>
<evidence type="ECO:0000313" key="6">
    <source>
        <dbReference type="Proteomes" id="UP000287533"/>
    </source>
</evidence>
<dbReference type="PANTHER" id="PTHR30146">
    <property type="entry name" value="LACI-RELATED TRANSCRIPTIONAL REPRESSOR"/>
    <property type="match status" value="1"/>
</dbReference>
<evidence type="ECO:0000256" key="2">
    <source>
        <dbReference type="ARBA" id="ARBA00023125"/>
    </source>
</evidence>
<protein>
    <submittedName>
        <fullName evidence="5">LacI family transcriptional regulator</fullName>
    </submittedName>
</protein>
<reference evidence="5 6" key="1">
    <citation type="submission" date="2018-09" db="EMBL/GenBank/DDBJ databases">
        <title>Characterization of the phylogenetic diversity of five novel species belonging to the genus Bifidobacterium.</title>
        <authorList>
            <person name="Lugli G.A."/>
            <person name="Duranti S."/>
            <person name="Milani C."/>
        </authorList>
    </citation>
    <scope>NUCLEOTIDE SEQUENCE [LARGE SCALE GENOMIC DNA]</scope>
    <source>
        <strain evidence="5 6">2034B</strain>
    </source>
</reference>
<dbReference type="PRINTS" id="PR00036">
    <property type="entry name" value="HTHLACI"/>
</dbReference>
<dbReference type="AlphaFoldDB" id="A0A430FK58"/>
<dbReference type="InterPro" id="IPR000843">
    <property type="entry name" value="HTH_LacI"/>
</dbReference>
<dbReference type="OrthoDB" id="3227375at2"/>
<dbReference type="CDD" id="cd01392">
    <property type="entry name" value="HTH_LacI"/>
    <property type="match status" value="1"/>
</dbReference>
<dbReference type="Gene3D" id="1.10.260.40">
    <property type="entry name" value="lambda repressor-like DNA-binding domains"/>
    <property type="match status" value="1"/>
</dbReference>
<dbReference type="InterPro" id="IPR046335">
    <property type="entry name" value="LacI/GalR-like_sensor"/>
</dbReference>
<dbReference type="Pfam" id="PF00356">
    <property type="entry name" value="LacI"/>
    <property type="match status" value="1"/>
</dbReference>
<evidence type="ECO:0000313" key="5">
    <source>
        <dbReference type="EMBL" id="RSX53295.1"/>
    </source>
</evidence>
<evidence type="ECO:0000259" key="4">
    <source>
        <dbReference type="PROSITE" id="PS50932"/>
    </source>
</evidence>
<feature type="domain" description="HTH lacI-type" evidence="4">
    <location>
        <begin position="15"/>
        <end position="69"/>
    </location>
</feature>
<name>A0A430FK58_9BIFI</name>
<dbReference type="SUPFAM" id="SSF53822">
    <property type="entry name" value="Periplasmic binding protein-like I"/>
    <property type="match status" value="1"/>
</dbReference>
<dbReference type="PANTHER" id="PTHR30146:SF153">
    <property type="entry name" value="LACTOSE OPERON REPRESSOR"/>
    <property type="match status" value="1"/>
</dbReference>
<dbReference type="GO" id="GO:0000976">
    <property type="term" value="F:transcription cis-regulatory region binding"/>
    <property type="evidence" value="ECO:0007669"/>
    <property type="project" value="TreeGrafter"/>
</dbReference>
<dbReference type="PROSITE" id="PS50932">
    <property type="entry name" value="HTH_LACI_2"/>
    <property type="match status" value="1"/>
</dbReference>
<accession>A0A430FK58</accession>
<organism evidence="5 6">
    <name type="scientific">Bifidobacterium goeldii</name>
    <dbReference type="NCBI Taxonomy" id="2306975"/>
    <lineage>
        <taxon>Bacteria</taxon>
        <taxon>Bacillati</taxon>
        <taxon>Actinomycetota</taxon>
        <taxon>Actinomycetes</taxon>
        <taxon>Bifidobacteriales</taxon>
        <taxon>Bifidobacteriaceae</taxon>
        <taxon>Bifidobacterium</taxon>
    </lineage>
</organism>
<dbReference type="RefSeq" id="WP_125981099.1">
    <property type="nucleotide sequence ID" value="NZ_QXGL01000003.1"/>
</dbReference>
<gene>
    <name evidence="5" type="ORF">D2E25_1268</name>
</gene>
<keyword evidence="3" id="KW-0804">Transcription</keyword>
<dbReference type="InterPro" id="IPR028082">
    <property type="entry name" value="Peripla_BP_I"/>
</dbReference>
<comment type="caution">
    <text evidence="5">The sequence shown here is derived from an EMBL/GenBank/DDBJ whole genome shotgun (WGS) entry which is preliminary data.</text>
</comment>
<dbReference type="InterPro" id="IPR010982">
    <property type="entry name" value="Lambda_DNA-bd_dom_sf"/>
</dbReference>
<dbReference type="Gene3D" id="3.40.50.2300">
    <property type="match status" value="2"/>
</dbReference>
<dbReference type="EMBL" id="QXGL01000003">
    <property type="protein sequence ID" value="RSX53295.1"/>
    <property type="molecule type" value="Genomic_DNA"/>
</dbReference>
<keyword evidence="2" id="KW-0238">DNA-binding</keyword>
<dbReference type="Proteomes" id="UP000287533">
    <property type="component" value="Unassembled WGS sequence"/>
</dbReference>
<keyword evidence="6" id="KW-1185">Reference proteome</keyword>
<evidence type="ECO:0000256" key="3">
    <source>
        <dbReference type="ARBA" id="ARBA00023163"/>
    </source>
</evidence>
<dbReference type="SMART" id="SM00354">
    <property type="entry name" value="HTH_LACI"/>
    <property type="match status" value="1"/>
</dbReference>
<dbReference type="Pfam" id="PF13377">
    <property type="entry name" value="Peripla_BP_3"/>
    <property type="match status" value="1"/>
</dbReference>
<evidence type="ECO:0000256" key="1">
    <source>
        <dbReference type="ARBA" id="ARBA00023015"/>
    </source>
</evidence>